<evidence type="ECO:0000256" key="5">
    <source>
        <dbReference type="SAM" id="Phobius"/>
    </source>
</evidence>
<dbReference type="AlphaFoldDB" id="A0A836HUZ4"/>
<evidence type="ECO:0000313" key="6">
    <source>
        <dbReference type="EMBL" id="KAG5492977.1"/>
    </source>
</evidence>
<feature type="transmembrane region" description="Helical" evidence="5">
    <location>
        <begin position="62"/>
        <end position="80"/>
    </location>
</feature>
<reference evidence="6 7" key="1">
    <citation type="submission" date="2021-02" db="EMBL/GenBank/DDBJ databases">
        <title>Porcisia hertigi Genome sequencing and assembly.</title>
        <authorList>
            <person name="Almutairi H."/>
            <person name="Gatherer D."/>
        </authorList>
    </citation>
    <scope>NUCLEOTIDE SEQUENCE [LARGE SCALE GENOMIC DNA]</scope>
    <source>
        <strain evidence="6 7">C119</strain>
    </source>
</reference>
<evidence type="ECO:0000256" key="4">
    <source>
        <dbReference type="ARBA" id="ARBA00023136"/>
    </source>
</evidence>
<keyword evidence="2 5" id="KW-0812">Transmembrane</keyword>
<evidence type="ECO:0000256" key="3">
    <source>
        <dbReference type="ARBA" id="ARBA00022989"/>
    </source>
</evidence>
<dbReference type="OrthoDB" id="408493at2759"/>
<protein>
    <submittedName>
        <fullName evidence="6">Uncharacterized protein</fullName>
    </submittedName>
</protein>
<keyword evidence="7" id="KW-1185">Reference proteome</keyword>
<feature type="transmembrane region" description="Helical" evidence="5">
    <location>
        <begin position="86"/>
        <end position="105"/>
    </location>
</feature>
<gene>
    <name evidence="6" type="ORF">JKF63_01558</name>
</gene>
<evidence type="ECO:0000256" key="1">
    <source>
        <dbReference type="ARBA" id="ARBA00004141"/>
    </source>
</evidence>
<dbReference type="PANTHER" id="PTHR10231">
    <property type="entry name" value="NUCLEOTIDE-SUGAR TRANSMEMBRANE TRANSPORTER"/>
    <property type="match status" value="1"/>
</dbReference>
<evidence type="ECO:0000256" key="2">
    <source>
        <dbReference type="ARBA" id="ARBA00022692"/>
    </source>
</evidence>
<accession>A0A836HUZ4</accession>
<name>A0A836HUZ4_9TRYP</name>
<dbReference type="InterPro" id="IPR007271">
    <property type="entry name" value="Nuc_sug_transpt"/>
</dbReference>
<keyword evidence="3 5" id="KW-1133">Transmembrane helix</keyword>
<dbReference type="GO" id="GO:0000139">
    <property type="term" value="C:Golgi membrane"/>
    <property type="evidence" value="ECO:0007669"/>
    <property type="project" value="InterPro"/>
</dbReference>
<evidence type="ECO:0000313" key="7">
    <source>
        <dbReference type="Proteomes" id="UP000674318"/>
    </source>
</evidence>
<feature type="transmembrane region" description="Helical" evidence="5">
    <location>
        <begin position="20"/>
        <end position="41"/>
    </location>
</feature>
<dbReference type="GO" id="GO:0015165">
    <property type="term" value="F:pyrimidine nucleotide-sugar transmembrane transporter activity"/>
    <property type="evidence" value="ECO:0007669"/>
    <property type="project" value="InterPro"/>
</dbReference>
<dbReference type="Pfam" id="PF04142">
    <property type="entry name" value="Nuc_sug_transp"/>
    <property type="match status" value="1"/>
</dbReference>
<sequence length="106" mass="11605">MVFFNGIFRPDKATGVPGDYVDFTSTFFVGLTGLVWCLVFLQAIRGMLVALVIRYCNKIVKSFSTAFAIVVIGTASVYLLNTPLNGTFVFGSCVMMIPITVYSLVK</sequence>
<comment type="caution">
    <text evidence="6">The sequence shown here is derived from an EMBL/GenBank/DDBJ whole genome shotgun (WGS) entry which is preliminary data.</text>
</comment>
<proteinExistence type="predicted"/>
<organism evidence="6 7">
    <name type="scientific">Porcisia hertigi</name>
    <dbReference type="NCBI Taxonomy" id="2761500"/>
    <lineage>
        <taxon>Eukaryota</taxon>
        <taxon>Discoba</taxon>
        <taxon>Euglenozoa</taxon>
        <taxon>Kinetoplastea</taxon>
        <taxon>Metakinetoplastina</taxon>
        <taxon>Trypanosomatida</taxon>
        <taxon>Trypanosomatidae</taxon>
        <taxon>Leishmaniinae</taxon>
        <taxon>Porcisia</taxon>
    </lineage>
</organism>
<dbReference type="EMBL" id="JAFJZO010000035">
    <property type="protein sequence ID" value="KAG5492977.1"/>
    <property type="molecule type" value="Genomic_DNA"/>
</dbReference>
<dbReference type="GeneID" id="94287681"/>
<keyword evidence="4 5" id="KW-0472">Membrane</keyword>
<dbReference type="KEGG" id="phet:94287681"/>
<dbReference type="RefSeq" id="XP_067753761.1">
    <property type="nucleotide sequence ID" value="XM_067897604.1"/>
</dbReference>
<comment type="subcellular location">
    <subcellularLocation>
        <location evidence="1">Membrane</location>
        <topology evidence="1">Multi-pass membrane protein</topology>
    </subcellularLocation>
</comment>
<dbReference type="Proteomes" id="UP000674318">
    <property type="component" value="Chromosome 35"/>
</dbReference>